<protein>
    <submittedName>
        <fullName evidence="2">Uncharacterized protein</fullName>
    </submittedName>
</protein>
<name>U1QBC9_9ACTO</name>
<proteinExistence type="predicted"/>
<reference evidence="2 3" key="1">
    <citation type="submission" date="2013-08" db="EMBL/GenBank/DDBJ databases">
        <authorList>
            <person name="Weinstock G."/>
            <person name="Sodergren E."/>
            <person name="Wylie T."/>
            <person name="Fulton L."/>
            <person name="Fulton R."/>
            <person name="Fronick C."/>
            <person name="O'Laughlin M."/>
            <person name="Godfrey J."/>
            <person name="Miner T."/>
            <person name="Herter B."/>
            <person name="Appelbaum E."/>
            <person name="Cordes M."/>
            <person name="Lek S."/>
            <person name="Wollam A."/>
            <person name="Pepin K.H."/>
            <person name="Palsikar V.B."/>
            <person name="Mitreva M."/>
            <person name="Wilson R.K."/>
        </authorList>
    </citation>
    <scope>NUCLEOTIDE SEQUENCE [LARGE SCALE GENOMIC DNA]</scope>
    <source>
        <strain evidence="2 3">F0542</strain>
    </source>
</reference>
<evidence type="ECO:0000256" key="1">
    <source>
        <dbReference type="SAM" id="MobiDB-lite"/>
    </source>
</evidence>
<evidence type="ECO:0000313" key="2">
    <source>
        <dbReference type="EMBL" id="ERH25100.1"/>
    </source>
</evidence>
<organism evidence="2 3">
    <name type="scientific">Actinomyces johnsonii F0542</name>
    <dbReference type="NCBI Taxonomy" id="1321818"/>
    <lineage>
        <taxon>Bacteria</taxon>
        <taxon>Bacillati</taxon>
        <taxon>Actinomycetota</taxon>
        <taxon>Actinomycetes</taxon>
        <taxon>Actinomycetales</taxon>
        <taxon>Actinomycetaceae</taxon>
        <taxon>Actinomyces</taxon>
    </lineage>
</organism>
<dbReference type="AlphaFoldDB" id="U1QBC9"/>
<sequence>MLRSNHADATLTTSAGPRRCDLSVMSALARNRPSRPPPGPNSSAGIPIDVSIDMSPSPLRLPGIIRQAPLFATLCR</sequence>
<accession>U1QBC9</accession>
<feature type="region of interest" description="Disordered" evidence="1">
    <location>
        <begin position="29"/>
        <end position="49"/>
    </location>
</feature>
<keyword evidence="3" id="KW-1185">Reference proteome</keyword>
<evidence type="ECO:0000313" key="3">
    <source>
        <dbReference type="Proteomes" id="UP000016536"/>
    </source>
</evidence>
<dbReference type="Proteomes" id="UP000016536">
    <property type="component" value="Unassembled WGS sequence"/>
</dbReference>
<dbReference type="HOGENOM" id="CLU_2646346_0_0_11"/>
<dbReference type="EMBL" id="AWSE01000034">
    <property type="protein sequence ID" value="ERH25100.1"/>
    <property type="molecule type" value="Genomic_DNA"/>
</dbReference>
<comment type="caution">
    <text evidence="2">The sequence shown here is derived from an EMBL/GenBank/DDBJ whole genome shotgun (WGS) entry which is preliminary data.</text>
</comment>
<gene>
    <name evidence="2" type="ORF">HMPREF1979_00760</name>
</gene>